<dbReference type="Proteomes" id="UP001200271">
    <property type="component" value="Unassembled WGS sequence"/>
</dbReference>
<gene>
    <name evidence="3" type="ORF">LB359_18045</name>
</gene>
<dbReference type="AlphaFoldDB" id="A0AAW4YE18"/>
<accession>A0AAW4YE18</accession>
<proteinExistence type="predicted"/>
<reference evidence="3" key="1">
    <citation type="journal article" date="2021" name="Front Med (Lausanne)">
        <title>The Prevalence and Determinants of Fusidic Acid Resistance Among Methicillin-Resistant Staphylococcus aureus Clinical Isolates in China.</title>
        <authorList>
            <person name="Zhao H."/>
            <person name="Wang X."/>
            <person name="Wang B."/>
            <person name="Xu Y."/>
            <person name="Rao L."/>
            <person name="Wan B."/>
            <person name="Guo Y."/>
            <person name="Wu X."/>
            <person name="Yu J."/>
            <person name="Chen L."/>
            <person name="Li M."/>
            <person name="Yu F."/>
        </authorList>
    </citation>
    <scope>NUCLEOTIDE SEQUENCE</scope>
    <source>
        <strain evidence="3">NC-4</strain>
    </source>
</reference>
<feature type="region of interest" description="Disordered" evidence="1">
    <location>
        <begin position="1"/>
        <end position="55"/>
    </location>
</feature>
<comment type="caution">
    <text evidence="3">The sequence shown here is derived from an EMBL/GenBank/DDBJ whole genome shotgun (WGS) entry which is preliminary data.</text>
</comment>
<evidence type="ECO:0000259" key="2">
    <source>
        <dbReference type="Pfam" id="PF21096"/>
    </source>
</evidence>
<feature type="non-terminal residue" evidence="3">
    <location>
        <position position="1"/>
    </location>
</feature>
<organism evidence="3 4">
    <name type="scientific">Staphylococcus aureus</name>
    <dbReference type="NCBI Taxonomy" id="1280"/>
    <lineage>
        <taxon>Bacteria</taxon>
        <taxon>Bacillati</taxon>
        <taxon>Bacillota</taxon>
        <taxon>Bacilli</taxon>
        <taxon>Bacillales</taxon>
        <taxon>Staphylococcaceae</taxon>
        <taxon>Staphylococcus</taxon>
    </lineage>
</organism>
<sequence>NGERMGQGKENVKMYLKENPQIKEEIDRKLREKLGISDGDVEETEDAPKSLFDEE</sequence>
<feature type="compositionally biased region" description="Basic and acidic residues" evidence="1">
    <location>
        <begin position="46"/>
        <end position="55"/>
    </location>
</feature>
<name>A0AAW4YE18_STAAU</name>
<protein>
    <submittedName>
        <fullName evidence="3">DNA recombination/repair protein RecA</fullName>
    </submittedName>
</protein>
<feature type="compositionally biased region" description="Basic and acidic residues" evidence="1">
    <location>
        <begin position="1"/>
        <end position="35"/>
    </location>
</feature>
<dbReference type="InterPro" id="IPR023400">
    <property type="entry name" value="RecA_C_sf"/>
</dbReference>
<dbReference type="SUPFAM" id="SSF54752">
    <property type="entry name" value="RecA protein, C-terminal domain"/>
    <property type="match status" value="1"/>
</dbReference>
<dbReference type="InterPro" id="IPR049261">
    <property type="entry name" value="RecA-like_C"/>
</dbReference>
<reference evidence="3" key="2">
    <citation type="submission" date="2023-08" db="EMBL/GenBank/DDBJ databases">
        <authorList>
            <person name="Zhao H."/>
            <person name="Wang X."/>
        </authorList>
    </citation>
    <scope>NUCLEOTIDE SEQUENCE</scope>
    <source>
        <strain evidence="3">NC-4</strain>
    </source>
</reference>
<evidence type="ECO:0000256" key="1">
    <source>
        <dbReference type="SAM" id="MobiDB-lite"/>
    </source>
</evidence>
<evidence type="ECO:0000313" key="4">
    <source>
        <dbReference type="Proteomes" id="UP001200271"/>
    </source>
</evidence>
<feature type="domain" description="RecA-like C-terminal" evidence="2">
    <location>
        <begin position="1"/>
        <end position="35"/>
    </location>
</feature>
<dbReference type="Pfam" id="PF21096">
    <property type="entry name" value="RecA_C"/>
    <property type="match status" value="1"/>
</dbReference>
<evidence type="ECO:0000313" key="3">
    <source>
        <dbReference type="EMBL" id="MCE3364129.1"/>
    </source>
</evidence>
<dbReference type="EMBL" id="JAIUEN010000564">
    <property type="protein sequence ID" value="MCE3364129.1"/>
    <property type="molecule type" value="Genomic_DNA"/>
</dbReference>
<dbReference type="Gene3D" id="3.30.250.10">
    <property type="entry name" value="RecA protein, C-terminal domain"/>
    <property type="match status" value="1"/>
</dbReference>